<keyword evidence="3" id="KW-0378">Hydrolase</keyword>
<evidence type="ECO:0000313" key="6">
    <source>
        <dbReference type="Proteomes" id="UP000321927"/>
    </source>
</evidence>
<evidence type="ECO:0000313" key="4">
    <source>
        <dbReference type="EMBL" id="TXD75915.1"/>
    </source>
</evidence>
<proteinExistence type="inferred from homology"/>
<keyword evidence="6" id="KW-1185">Reference proteome</keyword>
<dbReference type="Proteomes" id="UP000249115">
    <property type="component" value="Unassembled WGS sequence"/>
</dbReference>
<dbReference type="InterPro" id="IPR000757">
    <property type="entry name" value="Beta-glucanase-like"/>
</dbReference>
<reference evidence="3 5" key="1">
    <citation type="submission" date="2018-06" db="EMBL/GenBank/DDBJ databases">
        <title>Genomic Encyclopedia of Archaeal and Bacterial Type Strains, Phase II (KMG-II): from individual species to whole genera.</title>
        <authorList>
            <person name="Goeker M."/>
        </authorList>
    </citation>
    <scope>NUCLEOTIDE SEQUENCE [LARGE SCALE GENOMIC DNA]</scope>
    <source>
        <strain evidence="3 5">DSM 22686</strain>
    </source>
</reference>
<dbReference type="PROSITE" id="PS51762">
    <property type="entry name" value="GH16_2"/>
    <property type="match status" value="1"/>
</dbReference>
<dbReference type="Pfam" id="PF00722">
    <property type="entry name" value="Glyco_hydro_16"/>
    <property type="match status" value="1"/>
</dbReference>
<protein>
    <submittedName>
        <fullName evidence="4">Glycoside hydrolase family 16 protein</fullName>
    </submittedName>
    <submittedName>
        <fullName evidence="3">Glycosyl hydrolase family 16</fullName>
    </submittedName>
</protein>
<dbReference type="EMBL" id="QKZU01000019">
    <property type="protein sequence ID" value="PZX51295.1"/>
    <property type="molecule type" value="Genomic_DNA"/>
</dbReference>
<dbReference type="OrthoDB" id="9776255at2"/>
<dbReference type="Gene3D" id="2.60.120.200">
    <property type="match status" value="1"/>
</dbReference>
<evidence type="ECO:0000313" key="5">
    <source>
        <dbReference type="Proteomes" id="UP000249115"/>
    </source>
</evidence>
<dbReference type="InterPro" id="IPR013320">
    <property type="entry name" value="ConA-like_dom_sf"/>
</dbReference>
<evidence type="ECO:0000313" key="3">
    <source>
        <dbReference type="EMBL" id="PZX51295.1"/>
    </source>
</evidence>
<comment type="similarity">
    <text evidence="1">Belongs to the glycosyl hydrolase 16 family.</text>
</comment>
<evidence type="ECO:0000259" key="2">
    <source>
        <dbReference type="PROSITE" id="PS51762"/>
    </source>
</evidence>
<comment type="caution">
    <text evidence="3">The sequence shown here is derived from an EMBL/GenBank/DDBJ whole genome shotgun (WGS) entry which is preliminary data.</text>
</comment>
<evidence type="ECO:0000256" key="1">
    <source>
        <dbReference type="ARBA" id="ARBA00006865"/>
    </source>
</evidence>
<reference evidence="4 6" key="2">
    <citation type="submission" date="2019-08" db="EMBL/GenBank/DDBJ databases">
        <title>Genome of Algoriphagus ratkowskyi IC026.</title>
        <authorList>
            <person name="Bowman J.P."/>
        </authorList>
    </citation>
    <scope>NUCLEOTIDE SEQUENCE [LARGE SCALE GENOMIC DNA]</scope>
    <source>
        <strain evidence="4 6">IC026</strain>
    </source>
</reference>
<dbReference type="GO" id="GO:0004553">
    <property type="term" value="F:hydrolase activity, hydrolyzing O-glycosyl compounds"/>
    <property type="evidence" value="ECO:0007669"/>
    <property type="project" value="InterPro"/>
</dbReference>
<dbReference type="PANTHER" id="PTHR10963:SF55">
    <property type="entry name" value="GLYCOSIDE HYDROLASE FAMILY 16 PROTEIN"/>
    <property type="match status" value="1"/>
</dbReference>
<dbReference type="SUPFAM" id="SSF49899">
    <property type="entry name" value="Concanavalin A-like lectins/glucanases"/>
    <property type="match status" value="1"/>
</dbReference>
<name>A0A2W7RKT9_9BACT</name>
<organism evidence="3 5">
    <name type="scientific">Algoriphagus ratkowskyi</name>
    <dbReference type="NCBI Taxonomy" id="57028"/>
    <lineage>
        <taxon>Bacteria</taxon>
        <taxon>Pseudomonadati</taxon>
        <taxon>Bacteroidota</taxon>
        <taxon>Cytophagia</taxon>
        <taxon>Cytophagales</taxon>
        <taxon>Cyclobacteriaceae</taxon>
        <taxon>Algoriphagus</taxon>
    </lineage>
</organism>
<dbReference type="EMBL" id="VORV01000017">
    <property type="protein sequence ID" value="TXD75915.1"/>
    <property type="molecule type" value="Genomic_DNA"/>
</dbReference>
<dbReference type="PANTHER" id="PTHR10963">
    <property type="entry name" value="GLYCOSYL HYDROLASE-RELATED"/>
    <property type="match status" value="1"/>
</dbReference>
<dbReference type="AlphaFoldDB" id="A0A2W7RKT9"/>
<dbReference type="GO" id="GO:0005975">
    <property type="term" value="P:carbohydrate metabolic process"/>
    <property type="evidence" value="ECO:0007669"/>
    <property type="project" value="InterPro"/>
</dbReference>
<feature type="domain" description="GH16" evidence="2">
    <location>
        <begin position="53"/>
        <end position="293"/>
    </location>
</feature>
<dbReference type="CDD" id="cd08023">
    <property type="entry name" value="GH16_laminarinase_like"/>
    <property type="match status" value="1"/>
</dbReference>
<dbReference type="InterPro" id="IPR050546">
    <property type="entry name" value="Glycosyl_Hydrlase_16"/>
</dbReference>
<gene>
    <name evidence="4" type="ORF">ESW18_18350</name>
    <name evidence="3" type="ORF">LV84_03804</name>
</gene>
<sequence>MEKNNFKSLELLILQFGKNIKFVIFPMLIFSLNSCIDERITECDPCSSPISYEGYSNVFTEEFNSASFDEDWNFIQGNGCPEACGWGSGELQSHNKDNVEILNGNLIITAKKETIGDSQYTSGRISTLDTFSLTFGRIDVRAKLPKGQGLWAGVWLLGDKIKEVSWPTPGHISLLEMRGGEIDGRNNTLVGKIIYGTPKNVQTFSNFTSLENGIFNDKFHVFSIIWEPNKIQWLLNDKVYFEKIIDASMIDTFTKPFHLNINLAVGGQFPGNPNTSTVFPQELVIDYIRVFQK</sequence>
<dbReference type="Proteomes" id="UP000321927">
    <property type="component" value="Unassembled WGS sequence"/>
</dbReference>
<accession>A0A2W7RKT9</accession>
<dbReference type="RefSeq" id="WP_086502907.1">
    <property type="nucleotide sequence ID" value="NZ_MSSV01000022.1"/>
</dbReference>